<dbReference type="STRING" id="1802055.A3A74_02315"/>
<evidence type="ECO:0000256" key="2">
    <source>
        <dbReference type="SAM" id="Phobius"/>
    </source>
</evidence>
<dbReference type="Proteomes" id="UP000179270">
    <property type="component" value="Unassembled WGS sequence"/>
</dbReference>
<evidence type="ECO:0000313" key="3">
    <source>
        <dbReference type="EMBL" id="OGK41154.1"/>
    </source>
</evidence>
<comment type="caution">
    <text evidence="3">The sequence shown here is derived from an EMBL/GenBank/DDBJ whole genome shotgun (WGS) entry which is preliminary data.</text>
</comment>
<proteinExistence type="predicted"/>
<keyword evidence="2" id="KW-0812">Transmembrane</keyword>
<feature type="repeat" description="TPR" evidence="1">
    <location>
        <begin position="117"/>
        <end position="150"/>
    </location>
</feature>
<keyword evidence="2" id="KW-1133">Transmembrane helix</keyword>
<sequence>MKLLKTFSILIGLLLLVGISDLIYFYRNEPNRFGKVFLFLSLQQSKKSNLPEVLKNLNRAADLHIKQNKITYNSKLSGVENFPNVSGFNENTKAEFTTYLKKILPLAYEKNSAKLLARIYYNLGLLAHKKNYFKQADVLITIAVSLEPEAGHLYLELANIYYNNGEKAKGNKIIKKCLQFKSPKKQCQEYMSDNVSLNSFFHIGIFKDVIDTY</sequence>
<dbReference type="AlphaFoldDB" id="A0A1F7ICR5"/>
<protein>
    <submittedName>
        <fullName evidence="3">Uncharacterized protein</fullName>
    </submittedName>
</protein>
<gene>
    <name evidence="3" type="ORF">A3A74_02315</name>
</gene>
<feature type="transmembrane region" description="Helical" evidence="2">
    <location>
        <begin position="6"/>
        <end position="26"/>
    </location>
</feature>
<organism evidence="3 4">
    <name type="scientific">Candidatus Roizmanbacteria bacterium RIFCSPLOWO2_01_FULL_35_13</name>
    <dbReference type="NCBI Taxonomy" id="1802055"/>
    <lineage>
        <taxon>Bacteria</taxon>
        <taxon>Candidatus Roizmaniibacteriota</taxon>
    </lineage>
</organism>
<dbReference type="SUPFAM" id="SSF48452">
    <property type="entry name" value="TPR-like"/>
    <property type="match status" value="1"/>
</dbReference>
<keyword evidence="2" id="KW-0472">Membrane</keyword>
<accession>A0A1F7ICR5</accession>
<dbReference type="InterPro" id="IPR011990">
    <property type="entry name" value="TPR-like_helical_dom_sf"/>
</dbReference>
<dbReference type="Gene3D" id="1.25.40.10">
    <property type="entry name" value="Tetratricopeptide repeat domain"/>
    <property type="match status" value="1"/>
</dbReference>
<name>A0A1F7ICR5_9BACT</name>
<evidence type="ECO:0000256" key="1">
    <source>
        <dbReference type="PROSITE-ProRule" id="PRU00339"/>
    </source>
</evidence>
<reference evidence="3 4" key="1">
    <citation type="journal article" date="2016" name="Nat. Commun.">
        <title>Thousands of microbial genomes shed light on interconnected biogeochemical processes in an aquifer system.</title>
        <authorList>
            <person name="Anantharaman K."/>
            <person name="Brown C.T."/>
            <person name="Hug L.A."/>
            <person name="Sharon I."/>
            <person name="Castelle C.J."/>
            <person name="Probst A.J."/>
            <person name="Thomas B.C."/>
            <person name="Singh A."/>
            <person name="Wilkins M.J."/>
            <person name="Karaoz U."/>
            <person name="Brodie E.L."/>
            <person name="Williams K.H."/>
            <person name="Hubbard S.S."/>
            <person name="Banfield J.F."/>
        </authorList>
    </citation>
    <scope>NUCLEOTIDE SEQUENCE [LARGE SCALE GENOMIC DNA]</scope>
</reference>
<dbReference type="EMBL" id="MGAF01000022">
    <property type="protein sequence ID" value="OGK41154.1"/>
    <property type="molecule type" value="Genomic_DNA"/>
</dbReference>
<keyword evidence="1" id="KW-0802">TPR repeat</keyword>
<dbReference type="PROSITE" id="PS50005">
    <property type="entry name" value="TPR"/>
    <property type="match status" value="1"/>
</dbReference>
<evidence type="ECO:0000313" key="4">
    <source>
        <dbReference type="Proteomes" id="UP000179270"/>
    </source>
</evidence>
<dbReference type="InterPro" id="IPR019734">
    <property type="entry name" value="TPR_rpt"/>
</dbReference>